<organism evidence="2 3">
    <name type="scientific">Trichonephila inaurata madagascariensis</name>
    <dbReference type="NCBI Taxonomy" id="2747483"/>
    <lineage>
        <taxon>Eukaryota</taxon>
        <taxon>Metazoa</taxon>
        <taxon>Ecdysozoa</taxon>
        <taxon>Arthropoda</taxon>
        <taxon>Chelicerata</taxon>
        <taxon>Arachnida</taxon>
        <taxon>Araneae</taxon>
        <taxon>Araneomorphae</taxon>
        <taxon>Entelegynae</taxon>
        <taxon>Araneoidea</taxon>
        <taxon>Nephilidae</taxon>
        <taxon>Trichonephila</taxon>
        <taxon>Trichonephila inaurata</taxon>
    </lineage>
</organism>
<accession>A0A8X6XXI3</accession>
<keyword evidence="3" id="KW-1185">Reference proteome</keyword>
<feature type="region of interest" description="Disordered" evidence="1">
    <location>
        <begin position="45"/>
        <end position="64"/>
    </location>
</feature>
<proteinExistence type="predicted"/>
<protein>
    <submittedName>
        <fullName evidence="2">Uncharacterized protein</fullName>
    </submittedName>
</protein>
<evidence type="ECO:0000313" key="3">
    <source>
        <dbReference type="Proteomes" id="UP000886998"/>
    </source>
</evidence>
<gene>
    <name evidence="2" type="ORF">TNIN_418161</name>
</gene>
<reference evidence="2" key="1">
    <citation type="submission" date="2020-08" db="EMBL/GenBank/DDBJ databases">
        <title>Multicomponent nature underlies the extraordinary mechanical properties of spider dragline silk.</title>
        <authorList>
            <person name="Kono N."/>
            <person name="Nakamura H."/>
            <person name="Mori M."/>
            <person name="Yoshida Y."/>
            <person name="Ohtoshi R."/>
            <person name="Malay A.D."/>
            <person name="Moran D.A.P."/>
            <person name="Tomita M."/>
            <person name="Numata K."/>
            <person name="Arakawa K."/>
        </authorList>
    </citation>
    <scope>NUCLEOTIDE SEQUENCE</scope>
</reference>
<dbReference type="Proteomes" id="UP000886998">
    <property type="component" value="Unassembled WGS sequence"/>
</dbReference>
<dbReference type="AlphaFoldDB" id="A0A8X6XXI3"/>
<feature type="region of interest" description="Disordered" evidence="1">
    <location>
        <begin position="111"/>
        <end position="130"/>
    </location>
</feature>
<comment type="caution">
    <text evidence="2">The sequence shown here is derived from an EMBL/GenBank/DDBJ whole genome shotgun (WGS) entry which is preliminary data.</text>
</comment>
<feature type="compositionally biased region" description="Basic and acidic residues" evidence="1">
    <location>
        <begin position="47"/>
        <end position="64"/>
    </location>
</feature>
<name>A0A8X6XXI3_9ARAC</name>
<evidence type="ECO:0000256" key="1">
    <source>
        <dbReference type="SAM" id="MobiDB-lite"/>
    </source>
</evidence>
<evidence type="ECO:0000313" key="2">
    <source>
        <dbReference type="EMBL" id="GFY60868.1"/>
    </source>
</evidence>
<dbReference type="EMBL" id="BMAV01013327">
    <property type="protein sequence ID" value="GFY60868.1"/>
    <property type="molecule type" value="Genomic_DNA"/>
</dbReference>
<sequence length="150" mass="17022">MRRGEASTSSTDPIRKLQEAVYPQILSNQRRSCIPLNSLLQRNPLVTRDRTDSHSSHPCSDKIDTHKGIHVHLKHDEKRGGIYASYRHPIRKTARKLYTPQLLQRNPLVTRGAGMGEEGRGHSPLPSNRLRGGMETSYWTRWSGEGKPCC</sequence>